<dbReference type="AlphaFoldDB" id="X1QVW9"/>
<proteinExistence type="predicted"/>
<sequence length="139" mass="15277">DNIKRMLGILDDVDTKPEFILKTEVGVSTGARPVPEGEYRLAAGERPRAVINKQIESVRMELSGLEAEIPKAEAGMPEAGLQQDIFGYQTPVFPKGKGQVTQISMEDYAKLAETWKKAGLPDDALPIAIKPKIDRAKWS</sequence>
<gene>
    <name evidence="1" type="ORF">S12H4_09478</name>
</gene>
<comment type="caution">
    <text evidence="1">The sequence shown here is derived from an EMBL/GenBank/DDBJ whole genome shotgun (WGS) entry which is preliminary data.</text>
</comment>
<protein>
    <submittedName>
        <fullName evidence="1">Uncharacterized protein</fullName>
    </submittedName>
</protein>
<evidence type="ECO:0000313" key="1">
    <source>
        <dbReference type="EMBL" id="GAI58941.1"/>
    </source>
</evidence>
<accession>X1QVW9</accession>
<feature type="non-terminal residue" evidence="1">
    <location>
        <position position="1"/>
    </location>
</feature>
<dbReference type="EMBL" id="BARW01003854">
    <property type="protein sequence ID" value="GAI58941.1"/>
    <property type="molecule type" value="Genomic_DNA"/>
</dbReference>
<name>X1QVW9_9ZZZZ</name>
<reference evidence="1" key="1">
    <citation type="journal article" date="2014" name="Front. Microbiol.">
        <title>High frequency of phylogenetically diverse reductive dehalogenase-homologous genes in deep subseafloor sedimentary metagenomes.</title>
        <authorList>
            <person name="Kawai M."/>
            <person name="Futagami T."/>
            <person name="Toyoda A."/>
            <person name="Takaki Y."/>
            <person name="Nishi S."/>
            <person name="Hori S."/>
            <person name="Arai W."/>
            <person name="Tsubouchi T."/>
            <person name="Morono Y."/>
            <person name="Uchiyama I."/>
            <person name="Ito T."/>
            <person name="Fujiyama A."/>
            <person name="Inagaki F."/>
            <person name="Takami H."/>
        </authorList>
    </citation>
    <scope>NUCLEOTIDE SEQUENCE</scope>
    <source>
        <strain evidence="1">Expedition CK06-06</strain>
    </source>
</reference>
<organism evidence="1">
    <name type="scientific">marine sediment metagenome</name>
    <dbReference type="NCBI Taxonomy" id="412755"/>
    <lineage>
        <taxon>unclassified sequences</taxon>
        <taxon>metagenomes</taxon>
        <taxon>ecological metagenomes</taxon>
    </lineage>
</organism>